<evidence type="ECO:0000256" key="1">
    <source>
        <dbReference type="SAM" id="Phobius"/>
    </source>
</evidence>
<keyword evidence="3" id="KW-1185">Reference proteome</keyword>
<evidence type="ECO:0000313" key="3">
    <source>
        <dbReference type="Proteomes" id="UP001634394"/>
    </source>
</evidence>
<proteinExistence type="predicted"/>
<sequence>MPGNNLGTFSLLVGIVGATLLTGGMTSSHLSKDGSGVWNVCTVEGCLAVRVMMVISAVFGILHVLILLLYLVKEVGPNTQKIITSVFISALLTAIFGLVSIIVYKAKLEADGSFTLGSTFGTECAGVAIILFNIIVILLERRRQRKTGAYLSI</sequence>
<evidence type="ECO:0000313" key="2">
    <source>
        <dbReference type="EMBL" id="KAL3889888.1"/>
    </source>
</evidence>
<gene>
    <name evidence="2" type="ORF">ACJMK2_002210</name>
</gene>
<dbReference type="EMBL" id="JBJQND010000001">
    <property type="protein sequence ID" value="KAL3889888.1"/>
    <property type="molecule type" value="Genomic_DNA"/>
</dbReference>
<keyword evidence="1" id="KW-0472">Membrane</keyword>
<feature type="transmembrane region" description="Helical" evidence="1">
    <location>
        <begin position="82"/>
        <end position="104"/>
    </location>
</feature>
<reference evidence="2 3" key="1">
    <citation type="submission" date="2024-11" db="EMBL/GenBank/DDBJ databases">
        <title>Chromosome-level genome assembly of the freshwater bivalve Anodonta woodiana.</title>
        <authorList>
            <person name="Chen X."/>
        </authorList>
    </citation>
    <scope>NUCLEOTIDE SEQUENCE [LARGE SCALE GENOMIC DNA]</scope>
    <source>
        <strain evidence="2">MN2024</strain>
        <tissue evidence="2">Gills</tissue>
    </source>
</reference>
<organism evidence="2 3">
    <name type="scientific">Sinanodonta woodiana</name>
    <name type="common">Chinese pond mussel</name>
    <name type="synonym">Anodonta woodiana</name>
    <dbReference type="NCBI Taxonomy" id="1069815"/>
    <lineage>
        <taxon>Eukaryota</taxon>
        <taxon>Metazoa</taxon>
        <taxon>Spiralia</taxon>
        <taxon>Lophotrochozoa</taxon>
        <taxon>Mollusca</taxon>
        <taxon>Bivalvia</taxon>
        <taxon>Autobranchia</taxon>
        <taxon>Heteroconchia</taxon>
        <taxon>Palaeoheterodonta</taxon>
        <taxon>Unionida</taxon>
        <taxon>Unionoidea</taxon>
        <taxon>Unionidae</taxon>
        <taxon>Unioninae</taxon>
        <taxon>Sinanodonta</taxon>
    </lineage>
</organism>
<dbReference type="Proteomes" id="UP001634394">
    <property type="component" value="Unassembled WGS sequence"/>
</dbReference>
<feature type="transmembrane region" description="Helical" evidence="1">
    <location>
        <begin position="47"/>
        <end position="70"/>
    </location>
</feature>
<dbReference type="AlphaFoldDB" id="A0ABD3XXX8"/>
<feature type="transmembrane region" description="Helical" evidence="1">
    <location>
        <begin position="116"/>
        <end position="139"/>
    </location>
</feature>
<protein>
    <submittedName>
        <fullName evidence="2">Uncharacterized protein</fullName>
    </submittedName>
</protein>
<keyword evidence="1" id="KW-1133">Transmembrane helix</keyword>
<comment type="caution">
    <text evidence="2">The sequence shown here is derived from an EMBL/GenBank/DDBJ whole genome shotgun (WGS) entry which is preliminary data.</text>
</comment>
<keyword evidence="1" id="KW-0812">Transmembrane</keyword>
<accession>A0ABD3XXX8</accession>
<name>A0ABD3XXX8_SINWO</name>